<reference evidence="3" key="1">
    <citation type="journal article" date="2021" name="Nat. Commun.">
        <title>Genetic determinants of endophytism in the Arabidopsis root mycobiome.</title>
        <authorList>
            <person name="Mesny F."/>
            <person name="Miyauchi S."/>
            <person name="Thiergart T."/>
            <person name="Pickel B."/>
            <person name="Atanasova L."/>
            <person name="Karlsson M."/>
            <person name="Huettel B."/>
            <person name="Barry K.W."/>
            <person name="Haridas S."/>
            <person name="Chen C."/>
            <person name="Bauer D."/>
            <person name="Andreopoulos W."/>
            <person name="Pangilinan J."/>
            <person name="LaButti K."/>
            <person name="Riley R."/>
            <person name="Lipzen A."/>
            <person name="Clum A."/>
            <person name="Drula E."/>
            <person name="Henrissat B."/>
            <person name="Kohler A."/>
            <person name="Grigoriev I.V."/>
            <person name="Martin F.M."/>
            <person name="Hacquard S."/>
        </authorList>
    </citation>
    <scope>NUCLEOTIDE SEQUENCE</scope>
    <source>
        <strain evidence="3">MPI-SDFR-AT-0117</strain>
    </source>
</reference>
<dbReference type="PANTHER" id="PTHR30344">
    <property type="entry name" value="6-PHOSPHOGLUCONOLACTONASE-RELATED"/>
    <property type="match status" value="1"/>
</dbReference>
<evidence type="ECO:0000256" key="1">
    <source>
        <dbReference type="ARBA" id="ARBA00005564"/>
    </source>
</evidence>
<sequence>MASTMKQKEKQDYSLLLPLPATIPAPESRKSSPPWCNARVAFCLSSALALAALALLACQCATTTGWLTRPLTPTQDASSSSVILYAASYSGSIFTLNLTKSADASYTLATQQPYDGCKPSPSWLTLDYPNSVLYCTDEGLSSDHGSVSAFDVSEDGSSLSLADRINVVSGPVSAVTYGHRGLSLAVAQYGGSSITWLTISNHTGLSRPTTKTFNLPEPGPVPSRQEAPHPHQVFLDPTGRFILVPDLGADLVRVFSIGSDGIDLTEVDPLVAAPGSGPRHVDFFEAADGSIYMYLITELANTITGYRVSYPTDVAMHFDRFFQIPSHGAGNQVPDGAAAAEITISPDRRFLTVSSRNEKSFAIPDPDSSPPEEQDPEPVDSDSLITYAIDPHTGALAFLQKSPAGGLIPRHFAFNKAGTLVAVALQQDGRVAILERDVVTGQMRDIIASVRLEGEVTAVVFYE</sequence>
<proteinExistence type="inferred from homology"/>
<organism evidence="3 4">
    <name type="scientific">Plectosphaerella plurivora</name>
    <dbReference type="NCBI Taxonomy" id="936078"/>
    <lineage>
        <taxon>Eukaryota</taxon>
        <taxon>Fungi</taxon>
        <taxon>Dikarya</taxon>
        <taxon>Ascomycota</taxon>
        <taxon>Pezizomycotina</taxon>
        <taxon>Sordariomycetes</taxon>
        <taxon>Hypocreomycetidae</taxon>
        <taxon>Glomerellales</taxon>
        <taxon>Plectosphaerellaceae</taxon>
        <taxon>Plectosphaerella</taxon>
    </lineage>
</organism>
<evidence type="ECO:0000256" key="2">
    <source>
        <dbReference type="SAM" id="MobiDB-lite"/>
    </source>
</evidence>
<comment type="similarity">
    <text evidence="1">Belongs to the cycloisomerase 2 family.</text>
</comment>
<dbReference type="SUPFAM" id="SSF50974">
    <property type="entry name" value="Nitrous oxide reductase, N-terminal domain"/>
    <property type="match status" value="1"/>
</dbReference>
<feature type="region of interest" description="Disordered" evidence="2">
    <location>
        <begin position="359"/>
        <end position="381"/>
    </location>
</feature>
<keyword evidence="4" id="KW-1185">Reference proteome</keyword>
<evidence type="ECO:0000313" key="4">
    <source>
        <dbReference type="Proteomes" id="UP000770015"/>
    </source>
</evidence>
<dbReference type="InterPro" id="IPR050282">
    <property type="entry name" value="Cycloisomerase_2"/>
</dbReference>
<dbReference type="InterPro" id="IPR011045">
    <property type="entry name" value="N2O_reductase_N"/>
</dbReference>
<dbReference type="InterPro" id="IPR015943">
    <property type="entry name" value="WD40/YVTN_repeat-like_dom_sf"/>
</dbReference>
<name>A0A9P8V7V4_9PEZI</name>
<dbReference type="EMBL" id="JAGSXJ010000019">
    <property type="protein sequence ID" value="KAH6681151.1"/>
    <property type="molecule type" value="Genomic_DNA"/>
</dbReference>
<dbReference type="PANTHER" id="PTHR30344:SF1">
    <property type="entry name" value="6-PHOSPHOGLUCONOLACTONASE"/>
    <property type="match status" value="1"/>
</dbReference>
<feature type="compositionally biased region" description="Acidic residues" evidence="2">
    <location>
        <begin position="370"/>
        <end position="380"/>
    </location>
</feature>
<dbReference type="AlphaFoldDB" id="A0A9P8V7V4"/>
<evidence type="ECO:0000313" key="3">
    <source>
        <dbReference type="EMBL" id="KAH6681151.1"/>
    </source>
</evidence>
<dbReference type="GO" id="GO:0017057">
    <property type="term" value="F:6-phosphogluconolactonase activity"/>
    <property type="evidence" value="ECO:0007669"/>
    <property type="project" value="TreeGrafter"/>
</dbReference>
<dbReference type="OrthoDB" id="9972196at2759"/>
<accession>A0A9P8V7V4</accession>
<protein>
    <submittedName>
        <fullName evidence="3">Lactonase, 7-bladed beta-propeller-domain-containing protein</fullName>
    </submittedName>
</protein>
<comment type="caution">
    <text evidence="3">The sequence shown here is derived from an EMBL/GenBank/DDBJ whole genome shotgun (WGS) entry which is preliminary data.</text>
</comment>
<dbReference type="Pfam" id="PF10282">
    <property type="entry name" value="Lactonase"/>
    <property type="match status" value="1"/>
</dbReference>
<gene>
    <name evidence="3" type="ORF">F5X68DRAFT_234266</name>
</gene>
<dbReference type="InterPro" id="IPR019405">
    <property type="entry name" value="Lactonase_7-beta_prop"/>
</dbReference>
<dbReference type="Proteomes" id="UP000770015">
    <property type="component" value="Unassembled WGS sequence"/>
</dbReference>
<dbReference type="Gene3D" id="2.130.10.10">
    <property type="entry name" value="YVTN repeat-like/Quinoprotein amine dehydrogenase"/>
    <property type="match status" value="1"/>
</dbReference>